<dbReference type="Gene3D" id="3.30.420.10">
    <property type="entry name" value="Ribonuclease H-like superfamily/Ribonuclease H"/>
    <property type="match status" value="1"/>
</dbReference>
<dbReference type="Pfam" id="PF13456">
    <property type="entry name" value="RVT_3"/>
    <property type="match status" value="1"/>
</dbReference>
<keyword evidence="3" id="KW-1185">Reference proteome</keyword>
<dbReference type="InterPro" id="IPR002156">
    <property type="entry name" value="RNaseH_domain"/>
</dbReference>
<dbReference type="InterPro" id="IPR052929">
    <property type="entry name" value="RNase_H-like_EbsB-rel"/>
</dbReference>
<organism evidence="3 4">
    <name type="scientific">Camelina sativa</name>
    <name type="common">False flax</name>
    <name type="synonym">Myagrum sativum</name>
    <dbReference type="NCBI Taxonomy" id="90675"/>
    <lineage>
        <taxon>Eukaryota</taxon>
        <taxon>Viridiplantae</taxon>
        <taxon>Streptophyta</taxon>
        <taxon>Embryophyta</taxon>
        <taxon>Tracheophyta</taxon>
        <taxon>Spermatophyta</taxon>
        <taxon>Magnoliopsida</taxon>
        <taxon>eudicotyledons</taxon>
        <taxon>Gunneridae</taxon>
        <taxon>Pentapetalae</taxon>
        <taxon>rosids</taxon>
        <taxon>malvids</taxon>
        <taxon>Brassicales</taxon>
        <taxon>Brassicaceae</taxon>
        <taxon>Camelineae</taxon>
        <taxon>Camelina</taxon>
    </lineage>
</organism>
<reference evidence="4" key="2">
    <citation type="submission" date="2025-08" db="UniProtKB">
        <authorList>
            <consortium name="RefSeq"/>
        </authorList>
    </citation>
    <scope>IDENTIFICATION</scope>
    <source>
        <tissue evidence="4">Leaf</tissue>
    </source>
</reference>
<feature type="compositionally biased region" description="Basic and acidic residues" evidence="1">
    <location>
        <begin position="28"/>
        <end position="39"/>
    </location>
</feature>
<name>A0ABM0X4C8_CAMSA</name>
<proteinExistence type="predicted"/>
<dbReference type="InterPro" id="IPR012337">
    <property type="entry name" value="RNaseH-like_sf"/>
</dbReference>
<accession>A0ABM0X4C8</accession>
<dbReference type="SUPFAM" id="SSF53098">
    <property type="entry name" value="Ribonuclease H-like"/>
    <property type="match status" value="1"/>
</dbReference>
<dbReference type="RefSeq" id="XP_010480439.1">
    <property type="nucleotide sequence ID" value="XM_010482137.1"/>
</dbReference>
<feature type="compositionally biased region" description="Basic and acidic residues" evidence="1">
    <location>
        <begin position="1"/>
        <end position="15"/>
    </location>
</feature>
<protein>
    <submittedName>
        <fullName evidence="4">Uncharacterized protein LOC104759181</fullName>
    </submittedName>
</protein>
<feature type="region of interest" description="Disordered" evidence="1">
    <location>
        <begin position="1"/>
        <end position="39"/>
    </location>
</feature>
<dbReference type="GeneID" id="104759181"/>
<evidence type="ECO:0000313" key="3">
    <source>
        <dbReference type="Proteomes" id="UP000694864"/>
    </source>
</evidence>
<dbReference type="InterPro" id="IPR044730">
    <property type="entry name" value="RNase_H-like_dom_plant"/>
</dbReference>
<evidence type="ECO:0000256" key="1">
    <source>
        <dbReference type="SAM" id="MobiDB-lite"/>
    </source>
</evidence>
<evidence type="ECO:0000313" key="4">
    <source>
        <dbReference type="RefSeq" id="XP_010480439.1"/>
    </source>
</evidence>
<dbReference type="Proteomes" id="UP000694864">
    <property type="component" value="Chromosome 17"/>
</dbReference>
<sequence length="198" mass="22336">MVKALEDADEWEQRNGNDLVPNGHPAPRRNEDVKWEPPPREWVKCNTDGAWSGEDTTGGTGWVLRSERGDVLWMGAQAIRCARSAMEVEMEAMRGAISSMNHLGYTRIIFESDSLGLVNLLNSEEIWPAYAPLLYDIKGLLSSLQEFKIVYASRVCNCVADRVARESLSFGSYDPKLYSTMPLWVKQFVMVDKQSVIC</sequence>
<dbReference type="PANTHER" id="PTHR47074">
    <property type="entry name" value="BNAC02G40300D PROTEIN"/>
    <property type="match status" value="1"/>
</dbReference>
<dbReference type="PANTHER" id="PTHR47074:SF48">
    <property type="entry name" value="POLYNUCLEOTIDYL TRANSFERASE, RIBONUCLEASE H-LIKE SUPERFAMILY PROTEIN"/>
    <property type="match status" value="1"/>
</dbReference>
<feature type="domain" description="RNase H type-1" evidence="2">
    <location>
        <begin position="46"/>
        <end position="166"/>
    </location>
</feature>
<dbReference type="CDD" id="cd06222">
    <property type="entry name" value="RNase_H_like"/>
    <property type="match status" value="1"/>
</dbReference>
<reference evidence="3" key="1">
    <citation type="journal article" date="2014" name="Nat. Commun.">
        <title>The emerging biofuel crop Camelina sativa retains a highly undifferentiated hexaploid genome structure.</title>
        <authorList>
            <person name="Kagale S."/>
            <person name="Koh C."/>
            <person name="Nixon J."/>
            <person name="Bollina V."/>
            <person name="Clarke W.E."/>
            <person name="Tuteja R."/>
            <person name="Spillane C."/>
            <person name="Robinson S.J."/>
            <person name="Links M.G."/>
            <person name="Clarke C."/>
            <person name="Higgins E.E."/>
            <person name="Huebert T."/>
            <person name="Sharpe A.G."/>
            <person name="Parkin I.A."/>
        </authorList>
    </citation>
    <scope>NUCLEOTIDE SEQUENCE [LARGE SCALE GENOMIC DNA]</scope>
    <source>
        <strain evidence="3">cv. DH55</strain>
    </source>
</reference>
<gene>
    <name evidence="4" type="primary">LOC104759181</name>
</gene>
<evidence type="ECO:0000259" key="2">
    <source>
        <dbReference type="Pfam" id="PF13456"/>
    </source>
</evidence>
<dbReference type="InterPro" id="IPR036397">
    <property type="entry name" value="RNaseH_sf"/>
</dbReference>